<feature type="transmembrane region" description="Helical" evidence="9">
    <location>
        <begin position="17"/>
        <end position="38"/>
    </location>
</feature>
<feature type="domain" description="RCK N-terminal" evidence="10">
    <location>
        <begin position="438"/>
        <end position="555"/>
    </location>
</feature>
<feature type="transmembrane region" description="Helical" evidence="9">
    <location>
        <begin position="160"/>
        <end position="179"/>
    </location>
</feature>
<dbReference type="InterPro" id="IPR038770">
    <property type="entry name" value="Na+/solute_symporter_sf"/>
</dbReference>
<keyword evidence="5 9" id="KW-0812">Transmembrane</keyword>
<evidence type="ECO:0000256" key="5">
    <source>
        <dbReference type="ARBA" id="ARBA00022692"/>
    </source>
</evidence>
<dbReference type="InterPro" id="IPR036291">
    <property type="entry name" value="NAD(P)-bd_dom_sf"/>
</dbReference>
<dbReference type="NCBIfam" id="NF007950">
    <property type="entry name" value="PRK10669.1"/>
    <property type="match status" value="1"/>
</dbReference>
<feature type="transmembrane region" description="Helical" evidence="9">
    <location>
        <begin position="100"/>
        <end position="124"/>
    </location>
</feature>
<evidence type="ECO:0000256" key="2">
    <source>
        <dbReference type="ARBA" id="ARBA00005551"/>
    </source>
</evidence>
<feature type="transmembrane region" description="Helical" evidence="9">
    <location>
        <begin position="130"/>
        <end position="148"/>
    </location>
</feature>
<evidence type="ECO:0000259" key="10">
    <source>
        <dbReference type="PROSITE" id="PS51201"/>
    </source>
</evidence>
<keyword evidence="8 9" id="KW-0472">Membrane</keyword>
<dbReference type="InterPro" id="IPR006153">
    <property type="entry name" value="Cation/H_exchanger_TM"/>
</dbReference>
<keyword evidence="7" id="KW-0406">Ion transport</keyword>
<comment type="subcellular location">
    <subcellularLocation>
        <location evidence="1">Membrane</location>
        <topology evidence="1">Multi-pass membrane protein</topology>
    </subcellularLocation>
</comment>
<dbReference type="SUPFAM" id="SSF51735">
    <property type="entry name" value="NAD(P)-binding Rossmann-fold domains"/>
    <property type="match status" value="1"/>
</dbReference>
<proteinExistence type="inferred from homology"/>
<dbReference type="Proteomes" id="UP001596425">
    <property type="component" value="Unassembled WGS sequence"/>
</dbReference>
<keyword evidence="6 9" id="KW-1133">Transmembrane helix</keyword>
<feature type="transmembrane region" description="Helical" evidence="9">
    <location>
        <begin position="289"/>
        <end position="307"/>
    </location>
</feature>
<accession>A0ABW1YK43</accession>
<evidence type="ECO:0000313" key="12">
    <source>
        <dbReference type="Proteomes" id="UP001596425"/>
    </source>
</evidence>
<dbReference type="PANTHER" id="PTHR42751">
    <property type="entry name" value="SODIUM/HYDROGEN EXCHANGER FAMILY/TRKA DOMAIN PROTEIN"/>
    <property type="match status" value="1"/>
</dbReference>
<reference evidence="12" key="1">
    <citation type="journal article" date="2019" name="Int. J. Syst. Evol. Microbiol.">
        <title>The Global Catalogue of Microorganisms (GCM) 10K type strain sequencing project: providing services to taxonomists for standard genome sequencing and annotation.</title>
        <authorList>
            <consortium name="The Broad Institute Genomics Platform"/>
            <consortium name="The Broad Institute Genome Sequencing Center for Infectious Disease"/>
            <person name="Wu L."/>
            <person name="Ma J."/>
        </authorList>
    </citation>
    <scope>NUCLEOTIDE SEQUENCE [LARGE SCALE GENOMIC DNA]</scope>
    <source>
        <strain evidence="12">CGMCC 1.13718</strain>
    </source>
</reference>
<dbReference type="EMBL" id="JBHSVR010000001">
    <property type="protein sequence ID" value="MFC6633121.1"/>
    <property type="molecule type" value="Genomic_DNA"/>
</dbReference>
<gene>
    <name evidence="11" type="primary">ybaL</name>
    <name evidence="11" type="ORF">ACFQBM_07520</name>
</gene>
<organism evidence="11 12">
    <name type="scientific">Microbulbifer taiwanensis</name>
    <dbReference type="NCBI Taxonomy" id="986746"/>
    <lineage>
        <taxon>Bacteria</taxon>
        <taxon>Pseudomonadati</taxon>
        <taxon>Pseudomonadota</taxon>
        <taxon>Gammaproteobacteria</taxon>
        <taxon>Cellvibrionales</taxon>
        <taxon>Microbulbiferaceae</taxon>
        <taxon>Microbulbifer</taxon>
    </lineage>
</organism>
<keyword evidence="3" id="KW-0813">Transport</keyword>
<evidence type="ECO:0000256" key="1">
    <source>
        <dbReference type="ARBA" id="ARBA00004141"/>
    </source>
</evidence>
<evidence type="ECO:0000256" key="8">
    <source>
        <dbReference type="ARBA" id="ARBA00023136"/>
    </source>
</evidence>
<name>A0ABW1YK43_9GAMM</name>
<dbReference type="Gene3D" id="1.20.1530.20">
    <property type="match status" value="1"/>
</dbReference>
<comment type="caution">
    <text evidence="11">The sequence shown here is derived from an EMBL/GenBank/DDBJ whole genome shotgun (WGS) entry which is preliminary data.</text>
</comment>
<feature type="transmembrane region" description="Helical" evidence="9">
    <location>
        <begin position="45"/>
        <end position="64"/>
    </location>
</feature>
<feature type="transmembrane region" description="Helical" evidence="9">
    <location>
        <begin position="355"/>
        <end position="375"/>
    </location>
</feature>
<evidence type="ECO:0000313" key="11">
    <source>
        <dbReference type="EMBL" id="MFC6633121.1"/>
    </source>
</evidence>
<evidence type="ECO:0000256" key="4">
    <source>
        <dbReference type="ARBA" id="ARBA00022449"/>
    </source>
</evidence>
<dbReference type="Gene3D" id="3.40.50.720">
    <property type="entry name" value="NAD(P)-binding Rossmann-like Domain"/>
    <property type="match status" value="1"/>
</dbReference>
<evidence type="ECO:0000256" key="6">
    <source>
        <dbReference type="ARBA" id="ARBA00022989"/>
    </source>
</evidence>
<evidence type="ECO:0000256" key="3">
    <source>
        <dbReference type="ARBA" id="ARBA00022448"/>
    </source>
</evidence>
<feature type="transmembrane region" description="Helical" evidence="9">
    <location>
        <begin position="382"/>
        <end position="401"/>
    </location>
</feature>
<dbReference type="InterPro" id="IPR003148">
    <property type="entry name" value="RCK_N"/>
</dbReference>
<feature type="transmembrane region" description="Helical" evidence="9">
    <location>
        <begin position="199"/>
        <end position="220"/>
    </location>
</feature>
<keyword evidence="12" id="KW-1185">Reference proteome</keyword>
<evidence type="ECO:0000256" key="7">
    <source>
        <dbReference type="ARBA" id="ARBA00023065"/>
    </source>
</evidence>
<feature type="transmembrane region" description="Helical" evidence="9">
    <location>
        <begin position="70"/>
        <end position="88"/>
    </location>
</feature>
<dbReference type="RefSeq" id="WP_377482859.1">
    <property type="nucleotide sequence ID" value="NZ_JACZFR010000006.1"/>
</dbReference>
<dbReference type="PANTHER" id="PTHR42751:SF1">
    <property type="entry name" value="CATION_PROTON ANTIPORTER YBAL-RELATED"/>
    <property type="match status" value="1"/>
</dbReference>
<sequence length="582" mass="62126">MSSLSLIEGKRNLHHDITLITTISAALGLALLLGFVAVRLRLPALVGYLVAGVLIGPATPGFVADIELSQQLAEIGVILLMFGVGLHFSMADLMSVRRIAIVGALAQIAVATALGASVAGYWGWSLGASVVFGLSLSVASTVVLLRGLEARGLLDSINGRIAVGWLVVEDIVMVLALVVLPPLAGWLGGNGGDVAEGDLLATVLSTLGKVAIFVALMLVVGRRLFPWFLWKIARTGSRELFSLCVIATAMGIAFSAAEVFGVSFALGAFFAGSVLRESSLSHRAADESLPLRDAFAVLFFVSVGMLFDPRMLVEEPLRVLAVLAIIVLGKTLAAFALVLLFRYPLNTALTVSASLAQIGEFSFILAGLGASLGLLSVEGQNLILAGALFSIAINPLLFNAVEPLQRWIRSRSRLARAMERPADPLAELPETVDARTLTGHALLVGYGRVGSRIGRQLEEYGISLVVAEQNREIVEQLRRSGIPAVSGDAAEPEVLIQAHVARARILVVAIPDVIRARKMVEIARMLKPDIETVVRAHSDEEAALLRKDKVGNVLMGEHELAMSMTRRVLERFWEDEPGERTA</sequence>
<keyword evidence="4" id="KW-0050">Antiport</keyword>
<feature type="transmembrane region" description="Helical" evidence="9">
    <location>
        <begin position="240"/>
        <end position="269"/>
    </location>
</feature>
<dbReference type="PROSITE" id="PS51201">
    <property type="entry name" value="RCK_N"/>
    <property type="match status" value="1"/>
</dbReference>
<feature type="transmembrane region" description="Helical" evidence="9">
    <location>
        <begin position="319"/>
        <end position="343"/>
    </location>
</feature>
<dbReference type="Pfam" id="PF00999">
    <property type="entry name" value="Na_H_Exchanger"/>
    <property type="match status" value="1"/>
</dbReference>
<evidence type="ECO:0000256" key="9">
    <source>
        <dbReference type="SAM" id="Phobius"/>
    </source>
</evidence>
<protein>
    <submittedName>
        <fullName evidence="11">YbaL family putative K(+) efflux transporter</fullName>
    </submittedName>
</protein>
<dbReference type="Pfam" id="PF02254">
    <property type="entry name" value="TrkA_N"/>
    <property type="match status" value="1"/>
</dbReference>
<comment type="similarity">
    <text evidence="2">Belongs to the monovalent cation:proton antiporter 2 (CPA2) transporter (TC 2.A.37) family.</text>
</comment>